<dbReference type="GO" id="GO:0016020">
    <property type="term" value="C:membrane"/>
    <property type="evidence" value="ECO:0007669"/>
    <property type="project" value="UniProtKB-SubCell"/>
</dbReference>
<evidence type="ECO:0000256" key="9">
    <source>
        <dbReference type="ARBA" id="ARBA00023136"/>
    </source>
</evidence>
<keyword evidence="4 10" id="KW-0812">Transmembrane</keyword>
<evidence type="ECO:0000256" key="8">
    <source>
        <dbReference type="ARBA" id="ARBA00022989"/>
    </source>
</evidence>
<dbReference type="STRING" id="133383.A0A1R0H1A8"/>
<keyword evidence="9 10" id="KW-0472">Membrane</keyword>
<protein>
    <submittedName>
        <fullName evidence="12">Multidrug resistance-associated protein 4</fullName>
    </submittedName>
</protein>
<proteinExistence type="inferred from homology"/>
<evidence type="ECO:0000256" key="7">
    <source>
        <dbReference type="ARBA" id="ARBA00022840"/>
    </source>
</evidence>
<dbReference type="GO" id="GO:0005524">
    <property type="term" value="F:ATP binding"/>
    <property type="evidence" value="ECO:0007669"/>
    <property type="project" value="UniProtKB-KW"/>
</dbReference>
<sequence length="345" mass="38640">MVGIRKTVSPNLVALSMSYILSLVGMTQWGIRQSIEVEIIFISVERNIAYTKIKPEETKEIKLSQDSYSENWPVKGSVEIKNLSLIYPFSKSPVLNRITLSIQAGEKIGVVGRTGAGKSSLVTSIFRLFEPYPNGCISIDGVNISNVRLSRLRSSISMIPQQPFLFEGSLRFNLDPWSEYTDEQIWNALESSSLKKKIEEMPEKLESPVIENGKNFSSGERQLISLCRAVLQNKKLIVMDEATANVDLETDKKIQQSIHTLFKKSTVITIAHRLNTVIGNGYDKIAVLDNGILKEFGSAHDLLCNPESLLSKMVSAMGIDSDTNLRKLAYDQHKIGNFLEKNLHF</sequence>
<dbReference type="SUPFAM" id="SSF52540">
    <property type="entry name" value="P-loop containing nucleoside triphosphate hydrolases"/>
    <property type="match status" value="1"/>
</dbReference>
<dbReference type="InterPro" id="IPR003593">
    <property type="entry name" value="AAA+_ATPase"/>
</dbReference>
<dbReference type="AlphaFoldDB" id="A0A1R0H1A8"/>
<dbReference type="PANTHER" id="PTHR24223">
    <property type="entry name" value="ATP-BINDING CASSETTE SUB-FAMILY C"/>
    <property type="match status" value="1"/>
</dbReference>
<evidence type="ECO:0000259" key="11">
    <source>
        <dbReference type="PROSITE" id="PS50893"/>
    </source>
</evidence>
<keyword evidence="6" id="KW-0547">Nucleotide-binding</keyword>
<comment type="subcellular location">
    <subcellularLocation>
        <location evidence="1">Membrane</location>
        <topology evidence="1">Multi-pass membrane protein</topology>
    </subcellularLocation>
</comment>
<evidence type="ECO:0000256" key="2">
    <source>
        <dbReference type="ARBA" id="ARBA00009726"/>
    </source>
</evidence>
<dbReference type="EMBL" id="LSSL01001175">
    <property type="protein sequence ID" value="OLY82923.1"/>
    <property type="molecule type" value="Genomic_DNA"/>
</dbReference>
<dbReference type="CDD" id="cd03244">
    <property type="entry name" value="ABCC_MRP_domain2"/>
    <property type="match status" value="1"/>
</dbReference>
<dbReference type="Pfam" id="PF00005">
    <property type="entry name" value="ABC_tran"/>
    <property type="match status" value="1"/>
</dbReference>
<evidence type="ECO:0000256" key="6">
    <source>
        <dbReference type="ARBA" id="ARBA00022741"/>
    </source>
</evidence>
<feature type="domain" description="ABC transporter" evidence="11">
    <location>
        <begin position="78"/>
        <end position="315"/>
    </location>
</feature>
<name>A0A1R0H1A8_9FUNG</name>
<gene>
    <name evidence="12" type="ORF">AYI68_g2945</name>
</gene>
<dbReference type="FunFam" id="3.40.50.300:FF:000610">
    <property type="entry name" value="Multidrug resistance-associated ABC transporter"/>
    <property type="match status" value="1"/>
</dbReference>
<keyword evidence="7" id="KW-0067">ATP-binding</keyword>
<dbReference type="GO" id="GO:0016887">
    <property type="term" value="F:ATP hydrolysis activity"/>
    <property type="evidence" value="ECO:0007669"/>
    <property type="project" value="InterPro"/>
</dbReference>
<dbReference type="PANTHER" id="PTHR24223:SF456">
    <property type="entry name" value="MULTIDRUG RESISTANCE-ASSOCIATED PROTEIN LETHAL(2)03659"/>
    <property type="match status" value="1"/>
</dbReference>
<organism evidence="12 13">
    <name type="scientific">Smittium mucronatum</name>
    <dbReference type="NCBI Taxonomy" id="133383"/>
    <lineage>
        <taxon>Eukaryota</taxon>
        <taxon>Fungi</taxon>
        <taxon>Fungi incertae sedis</taxon>
        <taxon>Zoopagomycota</taxon>
        <taxon>Kickxellomycotina</taxon>
        <taxon>Harpellomycetes</taxon>
        <taxon>Harpellales</taxon>
        <taxon>Legeriomycetaceae</taxon>
        <taxon>Smittium</taxon>
    </lineage>
</organism>
<dbReference type="InterPro" id="IPR027417">
    <property type="entry name" value="P-loop_NTPase"/>
</dbReference>
<evidence type="ECO:0000313" key="12">
    <source>
        <dbReference type="EMBL" id="OLY82923.1"/>
    </source>
</evidence>
<evidence type="ECO:0000256" key="5">
    <source>
        <dbReference type="ARBA" id="ARBA00022737"/>
    </source>
</evidence>
<evidence type="ECO:0000256" key="1">
    <source>
        <dbReference type="ARBA" id="ARBA00004141"/>
    </source>
</evidence>
<dbReference type="InterPro" id="IPR003439">
    <property type="entry name" value="ABC_transporter-like_ATP-bd"/>
</dbReference>
<comment type="caution">
    <text evidence="12">The sequence shown here is derived from an EMBL/GenBank/DDBJ whole genome shotgun (WGS) entry which is preliminary data.</text>
</comment>
<dbReference type="OrthoDB" id="6500128at2759"/>
<dbReference type="InterPro" id="IPR017871">
    <property type="entry name" value="ABC_transporter-like_CS"/>
</dbReference>
<dbReference type="Gene3D" id="3.40.50.300">
    <property type="entry name" value="P-loop containing nucleotide triphosphate hydrolases"/>
    <property type="match status" value="1"/>
</dbReference>
<keyword evidence="13" id="KW-1185">Reference proteome</keyword>
<dbReference type="PROSITE" id="PS50893">
    <property type="entry name" value="ABC_TRANSPORTER_2"/>
    <property type="match status" value="1"/>
</dbReference>
<keyword evidence="5" id="KW-0677">Repeat</keyword>
<dbReference type="GO" id="GO:0042626">
    <property type="term" value="F:ATPase-coupled transmembrane transporter activity"/>
    <property type="evidence" value="ECO:0007669"/>
    <property type="project" value="TreeGrafter"/>
</dbReference>
<evidence type="ECO:0000256" key="3">
    <source>
        <dbReference type="ARBA" id="ARBA00022448"/>
    </source>
</evidence>
<dbReference type="PROSITE" id="PS00211">
    <property type="entry name" value="ABC_TRANSPORTER_1"/>
    <property type="match status" value="1"/>
</dbReference>
<evidence type="ECO:0000256" key="10">
    <source>
        <dbReference type="SAM" id="Phobius"/>
    </source>
</evidence>
<comment type="similarity">
    <text evidence="2">Belongs to the ABC transporter superfamily. ABCC family. Conjugate transporter (TC 3.A.1.208) subfamily.</text>
</comment>
<keyword evidence="8 10" id="KW-1133">Transmembrane helix</keyword>
<dbReference type="SMART" id="SM00382">
    <property type="entry name" value="AAA"/>
    <property type="match status" value="1"/>
</dbReference>
<reference evidence="12 13" key="1">
    <citation type="journal article" date="2016" name="Mol. Biol. Evol.">
        <title>Genome-Wide Survey of Gut Fungi (Harpellales) Reveals the First Horizontally Transferred Ubiquitin Gene from a Mosquito Host.</title>
        <authorList>
            <person name="Wang Y."/>
            <person name="White M.M."/>
            <person name="Kvist S."/>
            <person name="Moncalvo J.M."/>
        </authorList>
    </citation>
    <scope>NUCLEOTIDE SEQUENCE [LARGE SCALE GENOMIC DNA]</scope>
    <source>
        <strain evidence="12 13">ALG-7-W6</strain>
    </source>
</reference>
<evidence type="ECO:0000256" key="4">
    <source>
        <dbReference type="ARBA" id="ARBA00022692"/>
    </source>
</evidence>
<feature type="transmembrane region" description="Helical" evidence="10">
    <location>
        <begin position="12"/>
        <end position="31"/>
    </location>
</feature>
<accession>A0A1R0H1A8</accession>
<keyword evidence="3" id="KW-0813">Transport</keyword>
<dbReference type="InterPro" id="IPR050173">
    <property type="entry name" value="ABC_transporter_C-like"/>
</dbReference>
<dbReference type="Proteomes" id="UP000187455">
    <property type="component" value="Unassembled WGS sequence"/>
</dbReference>
<evidence type="ECO:0000313" key="13">
    <source>
        <dbReference type="Proteomes" id="UP000187455"/>
    </source>
</evidence>